<dbReference type="EMBL" id="CP001022">
    <property type="protein sequence ID" value="ACB60765.1"/>
    <property type="molecule type" value="Genomic_DNA"/>
</dbReference>
<evidence type="ECO:0000313" key="1">
    <source>
        <dbReference type="EMBL" id="ACB60765.1"/>
    </source>
</evidence>
<evidence type="ECO:0008006" key="3">
    <source>
        <dbReference type="Google" id="ProtNLM"/>
    </source>
</evidence>
<dbReference type="KEGG" id="esi:Exig_1292"/>
<dbReference type="eggNOG" id="ENOG50302AG">
    <property type="taxonomic scope" value="Bacteria"/>
</dbReference>
<dbReference type="Pfam" id="PF11042">
    <property type="entry name" value="DUF2750"/>
    <property type="match status" value="1"/>
</dbReference>
<sequence>MPLFFSTEEGARACQRNGWENYHLIRLDLEVFTDGWLPNMIQDGLYCGLNWDASLQGLELNPENVLEELEGERQSKHHFSGRTSGKVVFL</sequence>
<dbReference type="HOGENOM" id="CLU_2436409_0_0_9"/>
<name>B1YF89_EXIS2</name>
<reference evidence="2" key="3">
    <citation type="submission" date="2008-04" db="EMBL/GenBank/DDBJ databases">
        <title>Complete sequence of chromosome of Exiguobacterium sibiricum 255-15.</title>
        <authorList>
            <consortium name="US DOE Joint Genome Institute"/>
            <person name="Copeland A."/>
            <person name="Lucas S."/>
            <person name="Lapidus A."/>
            <person name="Glavina del Rio T."/>
            <person name="Dalin E."/>
            <person name="Tice H."/>
            <person name="Bruce D."/>
            <person name="Goodwin L."/>
            <person name="Pitluck S."/>
            <person name="Kiss H."/>
            <person name="Chertkov O."/>
            <person name="Monk C."/>
            <person name="Brettin T."/>
            <person name="Detter J.C."/>
            <person name="Han C."/>
            <person name="Kuske C.R."/>
            <person name="Schmutz J."/>
            <person name="Larimer F."/>
            <person name="Land M."/>
            <person name="Hauser L."/>
            <person name="Kyrpides N."/>
            <person name="Mikhailova N."/>
            <person name="Vishnivetskaya T."/>
            <person name="Rodrigues D.F."/>
            <person name="Gilichinsky D."/>
            <person name="Tiedje J."/>
            <person name="Richardson P."/>
        </authorList>
    </citation>
    <scope>NUCLEOTIDE SEQUENCE [LARGE SCALE GENOMIC DNA]</scope>
    <source>
        <strain evidence="2">DSM 17290 / CIP 109462 / JCM 13490 / 255-15</strain>
    </source>
</reference>
<proteinExistence type="predicted"/>
<dbReference type="InterPro" id="IPR021284">
    <property type="entry name" value="DUF2750"/>
</dbReference>
<dbReference type="Proteomes" id="UP000001681">
    <property type="component" value="Chromosome"/>
</dbReference>
<dbReference type="OrthoDB" id="2045100at2"/>
<organism evidence="1 2">
    <name type="scientific">Exiguobacterium sibiricum (strain DSM 17290 / CCUG 55495 / CIP 109462 / JCM 13490 / 255-15)</name>
    <dbReference type="NCBI Taxonomy" id="262543"/>
    <lineage>
        <taxon>Bacteria</taxon>
        <taxon>Bacillati</taxon>
        <taxon>Bacillota</taxon>
        <taxon>Bacilli</taxon>
        <taxon>Bacillales</taxon>
        <taxon>Bacillales Family XII. Incertae Sedis</taxon>
        <taxon>Exiguobacterium</taxon>
    </lineage>
</organism>
<accession>B1YF89</accession>
<reference evidence="1 2" key="2">
    <citation type="journal article" date="2008" name="BMC Genomics">
        <title>Architecture of thermal adaptation in an Exiguobacterium sibiricum strain isolated from 3 million year old permafrost: a genome and transcriptome approach.</title>
        <authorList>
            <person name="Rodrigues D.F."/>
            <person name="Ivanova N."/>
            <person name="He Z."/>
            <person name="Huebner M."/>
            <person name="Zhou J."/>
            <person name="Tiedje J.M."/>
        </authorList>
    </citation>
    <scope>NUCLEOTIDE SEQUENCE [LARGE SCALE GENOMIC DNA]</scope>
    <source>
        <strain evidence="2">DSM 17290 / CIP 109462 / JCM 13490 / 255-15</strain>
    </source>
</reference>
<dbReference type="STRING" id="262543.Exig_1292"/>
<evidence type="ECO:0000313" key="2">
    <source>
        <dbReference type="Proteomes" id="UP000001681"/>
    </source>
</evidence>
<gene>
    <name evidence="1" type="ordered locus">Exig_1292</name>
</gene>
<dbReference type="AlphaFoldDB" id="B1YF89"/>
<reference evidence="1 2" key="1">
    <citation type="journal article" date="2006" name="Extremophiles">
        <title>Characterization of Exiguobacterium isolates from the Siberian permafrost. Description of Exiguobacterium sibiricum sp. nov.</title>
        <authorList>
            <person name="Rodrigues D.F."/>
            <person name="Goris J."/>
            <person name="Vishnivetskaya T."/>
            <person name="Gilichinsky D."/>
            <person name="Thomashow M.F."/>
            <person name="Tiedje J.M."/>
        </authorList>
    </citation>
    <scope>NUCLEOTIDE SEQUENCE [LARGE SCALE GENOMIC DNA]</scope>
    <source>
        <strain evidence="2">DSM 17290 / CIP 109462 / JCM 13490 / 255-15</strain>
    </source>
</reference>
<keyword evidence="2" id="KW-1185">Reference proteome</keyword>
<protein>
    <recommendedName>
        <fullName evidence="3">DUF2750 domain-containing protein</fullName>
    </recommendedName>
</protein>